<keyword evidence="1" id="KW-0732">Signal</keyword>
<feature type="signal peptide" evidence="1">
    <location>
        <begin position="1"/>
        <end position="22"/>
    </location>
</feature>
<dbReference type="OrthoDB" id="7773880at2"/>
<dbReference type="EMBL" id="CP016616">
    <property type="protein sequence ID" value="ANY80850.1"/>
    <property type="molecule type" value="Genomic_DNA"/>
</dbReference>
<evidence type="ECO:0000313" key="2">
    <source>
        <dbReference type="EMBL" id="ANY80850.1"/>
    </source>
</evidence>
<sequence>MKQLFILLPLAGALSACAGAQATRTSANTMIIDAGAAPACGSMGAAKVAQKSAAVETIRAGYDRYIITGGQAQNNVSVTQMPGQFQTSGRATYGGGYGTYNATTTYVPGPTIVAGSHDRSLGVVMFRTGEPGAENAIDARQALGAEWQDLVKSGVHTCL</sequence>
<organism evidence="2">
    <name type="scientific">Microvirga ossetica</name>
    <dbReference type="NCBI Taxonomy" id="1882682"/>
    <lineage>
        <taxon>Bacteria</taxon>
        <taxon>Pseudomonadati</taxon>
        <taxon>Pseudomonadota</taxon>
        <taxon>Alphaproteobacteria</taxon>
        <taxon>Hyphomicrobiales</taxon>
        <taxon>Methylobacteriaceae</taxon>
        <taxon>Microvirga</taxon>
    </lineage>
</organism>
<reference evidence="2" key="1">
    <citation type="submission" date="2016-07" db="EMBL/GenBank/DDBJ databases">
        <title>Microvirga ossetica sp. nov. a new species of rhizobia isolated from root nodules of the legume species Vicia alpestris Steven originated from North Ossetia region in the Caucasus.</title>
        <authorList>
            <person name="Safronova V.I."/>
            <person name="Kuznetsova I.G."/>
            <person name="Sazanova A.L."/>
            <person name="Belimov A."/>
            <person name="Andronov E."/>
            <person name="Osledkin Y.S."/>
            <person name="Onishchuk O.P."/>
            <person name="Kurchak O.N."/>
            <person name="Shaposhnikov A.I."/>
            <person name="Willems A."/>
            <person name="Tikhonovich I.A."/>
        </authorList>
    </citation>
    <scope>NUCLEOTIDE SEQUENCE [LARGE SCALE GENOMIC DNA]</scope>
    <source>
        <strain evidence="2">V5/3M</strain>
    </source>
</reference>
<proteinExistence type="predicted"/>
<dbReference type="AlphaFoldDB" id="A0A1B2ELJ2"/>
<dbReference type="KEGG" id="moc:BB934_23615"/>
<feature type="chain" id="PRO_5008535998" evidence="1">
    <location>
        <begin position="23"/>
        <end position="159"/>
    </location>
</feature>
<dbReference type="PROSITE" id="PS51257">
    <property type="entry name" value="PROKAR_LIPOPROTEIN"/>
    <property type="match status" value="1"/>
</dbReference>
<gene>
    <name evidence="2" type="ORF">BB934_23615</name>
</gene>
<accession>A0A1B2ELJ2</accession>
<dbReference type="RefSeq" id="WP_099511922.1">
    <property type="nucleotide sequence ID" value="NZ_CP016616.1"/>
</dbReference>
<evidence type="ECO:0000256" key="1">
    <source>
        <dbReference type="SAM" id="SignalP"/>
    </source>
</evidence>
<name>A0A1B2ELJ2_9HYPH</name>
<protein>
    <submittedName>
        <fullName evidence="2">Uncharacterized protein</fullName>
    </submittedName>
</protein>